<evidence type="ECO:0000313" key="3">
    <source>
        <dbReference type="Proteomes" id="UP000092713"/>
    </source>
</evidence>
<keyword evidence="1" id="KW-0732">Signal</keyword>
<dbReference type="EMBL" id="LOCQ01000056">
    <property type="protein sequence ID" value="OBV38704.1"/>
    <property type="molecule type" value="Genomic_DNA"/>
</dbReference>
<gene>
    <name evidence="2" type="ORF">ASR47_100720</name>
</gene>
<keyword evidence="3" id="KW-1185">Reference proteome</keyword>
<evidence type="ECO:0000313" key="2">
    <source>
        <dbReference type="EMBL" id="OBV38704.1"/>
    </source>
</evidence>
<evidence type="ECO:0000256" key="1">
    <source>
        <dbReference type="SAM" id="SignalP"/>
    </source>
</evidence>
<dbReference type="InterPro" id="IPR021333">
    <property type="entry name" value="DUF2946"/>
</dbReference>
<dbReference type="Proteomes" id="UP000092713">
    <property type="component" value="Unassembled WGS sequence"/>
</dbReference>
<protein>
    <recommendedName>
        <fullName evidence="4">DUF2946 family protein</fullName>
    </recommendedName>
</protein>
<accession>A0A1A7C128</accession>
<dbReference type="AlphaFoldDB" id="A0A1A7C128"/>
<dbReference type="Pfam" id="PF11162">
    <property type="entry name" value="DUF2946"/>
    <property type="match status" value="1"/>
</dbReference>
<dbReference type="STRING" id="1747903.ASR47_100720"/>
<feature type="signal peptide" evidence="1">
    <location>
        <begin position="1"/>
        <end position="29"/>
    </location>
</feature>
<comment type="caution">
    <text evidence="2">The sequence shown here is derived from an EMBL/GenBank/DDBJ whole genome shotgun (WGS) entry which is preliminary data.</text>
</comment>
<sequence>MKRQTLQIWLAILAVLFAAVAPSISHALAAPSVAIPSSLLMQICTVDGTVEVGADVDVKKNGMDPVVHAFEHCPYCSTHAGSFALLPGLSLSFAVSGGHDIYPPLYYRAPAPLFLWSSGNPRAPPVLS</sequence>
<reference evidence="2 3" key="1">
    <citation type="submission" date="2016-04" db="EMBL/GenBank/DDBJ databases">
        <title>Draft genome sequence of Janthinobacterium psychrotolerans sp. nov., isolated from freshwater sediments in Denmark.</title>
        <authorList>
            <person name="Gong X."/>
            <person name="Skrivergaard S."/>
            <person name="Korsgaard B.S."/>
            <person name="Schreiber L."/>
            <person name="Marshall I.P."/>
            <person name="Finster K."/>
            <person name="Schramm A."/>
        </authorList>
    </citation>
    <scope>NUCLEOTIDE SEQUENCE [LARGE SCALE GENOMIC DNA]</scope>
    <source>
        <strain evidence="2 3">S3-2</strain>
    </source>
</reference>
<proteinExistence type="predicted"/>
<dbReference type="RefSeq" id="WP_245714349.1">
    <property type="nucleotide sequence ID" value="NZ_LOCQ01000056.1"/>
</dbReference>
<organism evidence="2 3">
    <name type="scientific">Janthinobacterium psychrotolerans</name>
    <dbReference type="NCBI Taxonomy" id="1747903"/>
    <lineage>
        <taxon>Bacteria</taxon>
        <taxon>Pseudomonadati</taxon>
        <taxon>Pseudomonadota</taxon>
        <taxon>Betaproteobacteria</taxon>
        <taxon>Burkholderiales</taxon>
        <taxon>Oxalobacteraceae</taxon>
        <taxon>Janthinobacterium</taxon>
    </lineage>
</organism>
<feature type="chain" id="PRO_5008510041" description="DUF2946 family protein" evidence="1">
    <location>
        <begin position="30"/>
        <end position="128"/>
    </location>
</feature>
<evidence type="ECO:0008006" key="4">
    <source>
        <dbReference type="Google" id="ProtNLM"/>
    </source>
</evidence>
<name>A0A1A7C128_9BURK</name>